<name>A0A543CTT0_9ACTN</name>
<evidence type="ECO:0000313" key="3">
    <source>
        <dbReference type="Proteomes" id="UP000316096"/>
    </source>
</evidence>
<dbReference type="SUPFAM" id="SSF140453">
    <property type="entry name" value="EsxAB dimer-like"/>
    <property type="match status" value="1"/>
</dbReference>
<comment type="caution">
    <text evidence="2">The sequence shown here is derived from an EMBL/GenBank/DDBJ whole genome shotgun (WGS) entry which is preliminary data.</text>
</comment>
<protein>
    <recommendedName>
        <fullName evidence="4">WXG100 family type VII secretion target</fullName>
    </recommendedName>
</protein>
<dbReference type="RefSeq" id="WP_141960101.1">
    <property type="nucleotide sequence ID" value="NZ_VFOZ01000001.1"/>
</dbReference>
<reference evidence="2 3" key="1">
    <citation type="submission" date="2019-06" db="EMBL/GenBank/DDBJ databases">
        <title>Sequencing the genomes of 1000 actinobacteria strains.</title>
        <authorList>
            <person name="Klenk H.-P."/>
        </authorList>
    </citation>
    <scope>NUCLEOTIDE SEQUENCE [LARGE SCALE GENOMIC DNA]</scope>
    <source>
        <strain evidence="2 3">DSM 102200</strain>
    </source>
</reference>
<keyword evidence="3" id="KW-1185">Reference proteome</keyword>
<accession>A0A543CTT0</accession>
<gene>
    <name evidence="2" type="ORF">FB559_6218</name>
</gene>
<evidence type="ECO:0000256" key="1">
    <source>
        <dbReference type="SAM" id="MobiDB-lite"/>
    </source>
</evidence>
<feature type="region of interest" description="Disordered" evidence="1">
    <location>
        <begin position="121"/>
        <end position="149"/>
    </location>
</feature>
<proteinExistence type="predicted"/>
<evidence type="ECO:0008006" key="4">
    <source>
        <dbReference type="Google" id="ProtNLM"/>
    </source>
</evidence>
<dbReference type="OrthoDB" id="3531801at2"/>
<dbReference type="Gene3D" id="1.10.287.1060">
    <property type="entry name" value="ESAT-6-like"/>
    <property type="match status" value="1"/>
</dbReference>
<dbReference type="Proteomes" id="UP000316096">
    <property type="component" value="Unassembled WGS sequence"/>
</dbReference>
<dbReference type="InterPro" id="IPR036689">
    <property type="entry name" value="ESAT-6-like_sf"/>
</dbReference>
<organism evidence="2 3">
    <name type="scientific">Actinoallomurus bryophytorum</name>
    <dbReference type="NCBI Taxonomy" id="1490222"/>
    <lineage>
        <taxon>Bacteria</taxon>
        <taxon>Bacillati</taxon>
        <taxon>Actinomycetota</taxon>
        <taxon>Actinomycetes</taxon>
        <taxon>Streptosporangiales</taxon>
        <taxon>Thermomonosporaceae</taxon>
        <taxon>Actinoallomurus</taxon>
    </lineage>
</organism>
<dbReference type="EMBL" id="VFOZ01000001">
    <property type="protein sequence ID" value="TQM00505.1"/>
    <property type="molecule type" value="Genomic_DNA"/>
</dbReference>
<feature type="compositionally biased region" description="Polar residues" evidence="1">
    <location>
        <begin position="138"/>
        <end position="149"/>
    </location>
</feature>
<sequence>MAGSNANYDTETISIGSWGIHEGGRRIKDLGDDIADATDRILKTLNSLMLDSWLGTTQQEAEDFSNRWLAVMKEIFGTEAEPGAGVLNAIVAGIGTAGDNYSRADNGLLDVWTKFAAAMPTSGGGNNAPSTDVPPDQMDTNKTAITADY</sequence>
<dbReference type="AlphaFoldDB" id="A0A543CTT0"/>
<evidence type="ECO:0000313" key="2">
    <source>
        <dbReference type="EMBL" id="TQM00505.1"/>
    </source>
</evidence>